<keyword evidence="6" id="KW-1185">Reference proteome</keyword>
<name>A0ABW8ZDC2_9BURK</name>
<feature type="domain" description="Response regulatory" evidence="4">
    <location>
        <begin position="4"/>
        <end position="118"/>
    </location>
</feature>
<proteinExistence type="predicted"/>
<evidence type="ECO:0000256" key="2">
    <source>
        <dbReference type="ARBA" id="ARBA00023012"/>
    </source>
</evidence>
<dbReference type="CDD" id="cd17563">
    <property type="entry name" value="REC_RegA-like"/>
    <property type="match status" value="1"/>
</dbReference>
<comment type="caution">
    <text evidence="5">The sequence shown here is derived from an EMBL/GenBank/DDBJ whole genome shotgun (WGS) entry which is preliminary data.</text>
</comment>
<dbReference type="RefSeq" id="WP_408169350.1">
    <property type="nucleotide sequence ID" value="NZ_JAQQFR010000012.1"/>
</dbReference>
<organism evidence="5 6">
    <name type="scientific">Herbaspirillum rhizosphaerae</name>
    <dbReference type="NCBI Taxonomy" id="346179"/>
    <lineage>
        <taxon>Bacteria</taxon>
        <taxon>Pseudomonadati</taxon>
        <taxon>Pseudomonadota</taxon>
        <taxon>Betaproteobacteria</taxon>
        <taxon>Burkholderiales</taxon>
        <taxon>Oxalobacteraceae</taxon>
        <taxon>Herbaspirillum</taxon>
    </lineage>
</organism>
<dbReference type="PRINTS" id="PR01590">
    <property type="entry name" value="HTHFIS"/>
</dbReference>
<keyword evidence="1 3" id="KW-0597">Phosphoprotein</keyword>
<dbReference type="Pfam" id="PF00072">
    <property type="entry name" value="Response_reg"/>
    <property type="match status" value="1"/>
</dbReference>
<evidence type="ECO:0000259" key="4">
    <source>
        <dbReference type="PROSITE" id="PS50110"/>
    </source>
</evidence>
<dbReference type="Gene3D" id="1.10.10.60">
    <property type="entry name" value="Homeodomain-like"/>
    <property type="match status" value="1"/>
</dbReference>
<protein>
    <submittedName>
        <fullName evidence="5">Response regulator transcription factor</fullName>
    </submittedName>
</protein>
<evidence type="ECO:0000256" key="3">
    <source>
        <dbReference type="PROSITE-ProRule" id="PRU00169"/>
    </source>
</evidence>
<dbReference type="InterPro" id="IPR002197">
    <property type="entry name" value="HTH_Fis"/>
</dbReference>
<dbReference type="Gene3D" id="3.40.50.2300">
    <property type="match status" value="1"/>
</dbReference>
<gene>
    <name evidence="5" type="ORF">PQR63_18035</name>
</gene>
<dbReference type="SMART" id="SM00448">
    <property type="entry name" value="REC"/>
    <property type="match status" value="1"/>
</dbReference>
<sequence>MSAAFLILDDNDVFASTLARSLSRRGFSATVAHSGEEAMKAAADTDFAYATIDLQLQQDSGLQWIAPLRQQLPHARLLVLTGYASIATTVQAIKAGADNYLAKPANLDSILSALEHSANNTDSEGADSVDVAVPLSVERLEWEHIQRVLAEHQGNISSTARALNMHRRTLQRKLAKRPVAK</sequence>
<dbReference type="SUPFAM" id="SSF52172">
    <property type="entry name" value="CheY-like"/>
    <property type="match status" value="1"/>
</dbReference>
<accession>A0ABW8ZDC2</accession>
<keyword evidence="2" id="KW-0902">Two-component regulatory system</keyword>
<dbReference type="Pfam" id="PF02954">
    <property type="entry name" value="HTH_8"/>
    <property type="match status" value="1"/>
</dbReference>
<dbReference type="PANTHER" id="PTHR44591:SF14">
    <property type="entry name" value="PROTEIN PILG"/>
    <property type="match status" value="1"/>
</dbReference>
<evidence type="ECO:0000256" key="1">
    <source>
        <dbReference type="ARBA" id="ARBA00022553"/>
    </source>
</evidence>
<dbReference type="PROSITE" id="PS50110">
    <property type="entry name" value="RESPONSE_REGULATORY"/>
    <property type="match status" value="1"/>
</dbReference>
<dbReference type="EMBL" id="JAQQFR010000012">
    <property type="protein sequence ID" value="MFL9880303.1"/>
    <property type="molecule type" value="Genomic_DNA"/>
</dbReference>
<dbReference type="PANTHER" id="PTHR44591">
    <property type="entry name" value="STRESS RESPONSE REGULATOR PROTEIN 1"/>
    <property type="match status" value="1"/>
</dbReference>
<feature type="modified residue" description="4-aspartylphosphate" evidence="3">
    <location>
        <position position="53"/>
    </location>
</feature>
<reference evidence="5 6" key="1">
    <citation type="journal article" date="2024" name="Chem. Sci.">
        <title>Discovery of megapolipeptins by genome mining of a Burkholderiales bacteria collection.</title>
        <authorList>
            <person name="Paulo B.S."/>
            <person name="Recchia M.J.J."/>
            <person name="Lee S."/>
            <person name="Fergusson C.H."/>
            <person name="Romanowski S.B."/>
            <person name="Hernandez A."/>
            <person name="Krull N."/>
            <person name="Liu D.Y."/>
            <person name="Cavanagh H."/>
            <person name="Bos A."/>
            <person name="Gray C.A."/>
            <person name="Murphy B.T."/>
            <person name="Linington R.G."/>
            <person name="Eustaquio A.S."/>
        </authorList>
    </citation>
    <scope>NUCLEOTIDE SEQUENCE [LARGE SCALE GENOMIC DNA]</scope>
    <source>
        <strain evidence="5 6">RL21-008-BIB-B</strain>
    </source>
</reference>
<dbReference type="InterPro" id="IPR001789">
    <property type="entry name" value="Sig_transdc_resp-reg_receiver"/>
</dbReference>
<dbReference type="Proteomes" id="UP001629214">
    <property type="component" value="Unassembled WGS sequence"/>
</dbReference>
<dbReference type="InterPro" id="IPR050595">
    <property type="entry name" value="Bact_response_regulator"/>
</dbReference>
<dbReference type="InterPro" id="IPR011006">
    <property type="entry name" value="CheY-like_superfamily"/>
</dbReference>
<evidence type="ECO:0000313" key="6">
    <source>
        <dbReference type="Proteomes" id="UP001629214"/>
    </source>
</evidence>
<evidence type="ECO:0000313" key="5">
    <source>
        <dbReference type="EMBL" id="MFL9880303.1"/>
    </source>
</evidence>